<evidence type="ECO:0000259" key="4">
    <source>
        <dbReference type="PROSITE" id="PS50949"/>
    </source>
</evidence>
<dbReference type="Proteomes" id="UP000540909">
    <property type="component" value="Unassembled WGS sequence"/>
</dbReference>
<dbReference type="InterPro" id="IPR008920">
    <property type="entry name" value="TF_FadR/GntR_C"/>
</dbReference>
<dbReference type="SMART" id="SM00895">
    <property type="entry name" value="FCD"/>
    <property type="match status" value="1"/>
</dbReference>
<keyword evidence="3" id="KW-0804">Transcription</keyword>
<evidence type="ECO:0000313" key="6">
    <source>
        <dbReference type="Proteomes" id="UP000540909"/>
    </source>
</evidence>
<feature type="domain" description="HTH gntR-type" evidence="4">
    <location>
        <begin position="9"/>
        <end position="76"/>
    </location>
</feature>
<evidence type="ECO:0000256" key="1">
    <source>
        <dbReference type="ARBA" id="ARBA00023015"/>
    </source>
</evidence>
<dbReference type="SUPFAM" id="SSF48008">
    <property type="entry name" value="GntR ligand-binding domain-like"/>
    <property type="match status" value="1"/>
</dbReference>
<sequence length="222" mass="25224">MKEVKRMSENVGRWLRDEIENSILSNEFSPGERLDETVLATRFGVSRTPVREALMQLDAIGLIEIRPRRGAVVIDPGPHRVYEMFEVMAELEGLAGSLAARRLDKVSREAITATHSRCEQSAGAGDSDAYYYDNEEFHKAIYAAGRSDFLEEQCVQLHRRLRPYRRLQLRVRNRLSTSFLEHCAIVDAIFAGDGDEARRLLRTHVGIQGERFSDLVASMATR</sequence>
<keyword evidence="1" id="KW-0805">Transcription regulation</keyword>
<dbReference type="Pfam" id="PF07729">
    <property type="entry name" value="FCD"/>
    <property type="match status" value="1"/>
</dbReference>
<dbReference type="EMBL" id="JACIFY010000003">
    <property type="protein sequence ID" value="MBB4234649.1"/>
    <property type="molecule type" value="Genomic_DNA"/>
</dbReference>
<dbReference type="PROSITE" id="PS50949">
    <property type="entry name" value="HTH_GNTR"/>
    <property type="match status" value="1"/>
</dbReference>
<organism evidence="5 6">
    <name type="scientific">Rhizobium esperanzae</name>
    <dbReference type="NCBI Taxonomy" id="1967781"/>
    <lineage>
        <taxon>Bacteria</taxon>
        <taxon>Pseudomonadati</taxon>
        <taxon>Pseudomonadota</taxon>
        <taxon>Alphaproteobacteria</taxon>
        <taxon>Hyphomicrobiales</taxon>
        <taxon>Rhizobiaceae</taxon>
        <taxon>Rhizobium/Agrobacterium group</taxon>
        <taxon>Rhizobium</taxon>
    </lineage>
</organism>
<dbReference type="PRINTS" id="PR00035">
    <property type="entry name" value="HTHGNTR"/>
</dbReference>
<dbReference type="InterPro" id="IPR000524">
    <property type="entry name" value="Tscrpt_reg_HTH_GntR"/>
</dbReference>
<dbReference type="PANTHER" id="PTHR43537:SF49">
    <property type="entry name" value="TRANSCRIPTIONAL REGULATORY PROTEIN"/>
    <property type="match status" value="1"/>
</dbReference>
<gene>
    <name evidence="5" type="ORF">GGD57_001205</name>
</gene>
<dbReference type="AlphaFoldDB" id="A0A7W6R0M9"/>
<comment type="caution">
    <text evidence="5">The sequence shown here is derived from an EMBL/GenBank/DDBJ whole genome shotgun (WGS) entry which is preliminary data.</text>
</comment>
<dbReference type="InterPro" id="IPR036388">
    <property type="entry name" value="WH-like_DNA-bd_sf"/>
</dbReference>
<dbReference type="GO" id="GO:0003700">
    <property type="term" value="F:DNA-binding transcription factor activity"/>
    <property type="evidence" value="ECO:0007669"/>
    <property type="project" value="InterPro"/>
</dbReference>
<protein>
    <submittedName>
        <fullName evidence="5">DNA-binding GntR family transcriptional regulator</fullName>
    </submittedName>
</protein>
<reference evidence="5 6" key="1">
    <citation type="submission" date="2020-08" db="EMBL/GenBank/DDBJ databases">
        <title>Genomic Encyclopedia of Type Strains, Phase IV (KMG-V): Genome sequencing to study the core and pangenomes of soil and plant-associated prokaryotes.</title>
        <authorList>
            <person name="Whitman W."/>
        </authorList>
    </citation>
    <scope>NUCLEOTIDE SEQUENCE [LARGE SCALE GENOMIC DNA]</scope>
    <source>
        <strain evidence="5 6">SEMIA 4089</strain>
    </source>
</reference>
<dbReference type="InterPro" id="IPR036390">
    <property type="entry name" value="WH_DNA-bd_sf"/>
</dbReference>
<dbReference type="GO" id="GO:0003677">
    <property type="term" value="F:DNA binding"/>
    <property type="evidence" value="ECO:0007669"/>
    <property type="project" value="UniProtKB-KW"/>
</dbReference>
<evidence type="ECO:0000256" key="3">
    <source>
        <dbReference type="ARBA" id="ARBA00023163"/>
    </source>
</evidence>
<proteinExistence type="predicted"/>
<dbReference type="SMART" id="SM00345">
    <property type="entry name" value="HTH_GNTR"/>
    <property type="match status" value="1"/>
</dbReference>
<accession>A0A7W6R0M9</accession>
<evidence type="ECO:0000313" key="5">
    <source>
        <dbReference type="EMBL" id="MBB4234649.1"/>
    </source>
</evidence>
<dbReference type="SUPFAM" id="SSF46785">
    <property type="entry name" value="Winged helix' DNA-binding domain"/>
    <property type="match status" value="1"/>
</dbReference>
<keyword evidence="2 5" id="KW-0238">DNA-binding</keyword>
<dbReference type="Pfam" id="PF00392">
    <property type="entry name" value="GntR"/>
    <property type="match status" value="1"/>
</dbReference>
<dbReference type="PANTHER" id="PTHR43537">
    <property type="entry name" value="TRANSCRIPTIONAL REGULATOR, GNTR FAMILY"/>
    <property type="match status" value="1"/>
</dbReference>
<evidence type="ECO:0000256" key="2">
    <source>
        <dbReference type="ARBA" id="ARBA00023125"/>
    </source>
</evidence>
<dbReference type="CDD" id="cd07377">
    <property type="entry name" value="WHTH_GntR"/>
    <property type="match status" value="1"/>
</dbReference>
<name>A0A7W6R0M9_9HYPH</name>
<dbReference type="InterPro" id="IPR011711">
    <property type="entry name" value="GntR_C"/>
</dbReference>
<dbReference type="Gene3D" id="1.10.10.10">
    <property type="entry name" value="Winged helix-like DNA-binding domain superfamily/Winged helix DNA-binding domain"/>
    <property type="match status" value="1"/>
</dbReference>
<dbReference type="Gene3D" id="1.20.120.530">
    <property type="entry name" value="GntR ligand-binding domain-like"/>
    <property type="match status" value="1"/>
</dbReference>